<keyword evidence="3" id="KW-1185">Reference proteome</keyword>
<sequence>MAFVSVSVGVGAARFSESTVSRRRRRRPRTALRMASADDVPGEWPHPLNNLTSSRNRVRVSGGELARPPLNGRSVLSCAPALITVHHQGGGEPAASSDRHPTVPLRQQVISLGTHAALMDGRVQAQVARLVSGADVCGAALVARVDPSYVSWVEAASAAHTTVTQSPGGRPMSAKQHRRDEPLHTRSGRARPASADDAGEAPLRATAEPLASPFSSWGSATAVAGARSGHESQQYLYVDGDVTDAAPRTGSFHGPPAPECFAVQLVRYAQESGAQVDEQSSDEMPSRDAYCLLCSGSGGNMVCRAFRACFGERLCEHMKMLAQKTLEPAVRVAV</sequence>
<dbReference type="AlphaFoldDB" id="A0AAV9IUX2"/>
<proteinExistence type="predicted"/>
<name>A0AAV9IUX2_CYACA</name>
<evidence type="ECO:0000313" key="3">
    <source>
        <dbReference type="Proteomes" id="UP001301350"/>
    </source>
</evidence>
<gene>
    <name evidence="2" type="ORF">CDCA_CDCA07G2123</name>
</gene>
<comment type="caution">
    <text evidence="2">The sequence shown here is derived from an EMBL/GenBank/DDBJ whole genome shotgun (WGS) entry which is preliminary data.</text>
</comment>
<accession>A0AAV9IUX2</accession>
<dbReference type="EMBL" id="JANCYW010000007">
    <property type="protein sequence ID" value="KAK4536098.1"/>
    <property type="molecule type" value="Genomic_DNA"/>
</dbReference>
<protein>
    <submittedName>
        <fullName evidence="2">Uncharacterized protein</fullName>
    </submittedName>
</protein>
<evidence type="ECO:0000313" key="2">
    <source>
        <dbReference type="EMBL" id="KAK4536098.1"/>
    </source>
</evidence>
<feature type="compositionally biased region" description="Basic residues" evidence="1">
    <location>
        <begin position="21"/>
        <end position="30"/>
    </location>
</feature>
<feature type="region of interest" description="Disordered" evidence="1">
    <location>
        <begin position="160"/>
        <end position="200"/>
    </location>
</feature>
<feature type="region of interest" description="Disordered" evidence="1">
    <location>
        <begin position="16"/>
        <end position="38"/>
    </location>
</feature>
<reference evidence="2 3" key="1">
    <citation type="submission" date="2022-07" db="EMBL/GenBank/DDBJ databases">
        <title>Genome-wide signatures of adaptation to extreme environments.</title>
        <authorList>
            <person name="Cho C.H."/>
            <person name="Yoon H.S."/>
        </authorList>
    </citation>
    <scope>NUCLEOTIDE SEQUENCE [LARGE SCALE GENOMIC DNA]</scope>
    <source>
        <strain evidence="2 3">DBV 063 E5</strain>
    </source>
</reference>
<evidence type="ECO:0000256" key="1">
    <source>
        <dbReference type="SAM" id="MobiDB-lite"/>
    </source>
</evidence>
<dbReference type="Proteomes" id="UP001301350">
    <property type="component" value="Unassembled WGS sequence"/>
</dbReference>
<organism evidence="2 3">
    <name type="scientific">Cyanidium caldarium</name>
    <name type="common">Red alga</name>
    <dbReference type="NCBI Taxonomy" id="2771"/>
    <lineage>
        <taxon>Eukaryota</taxon>
        <taxon>Rhodophyta</taxon>
        <taxon>Bangiophyceae</taxon>
        <taxon>Cyanidiales</taxon>
        <taxon>Cyanidiaceae</taxon>
        <taxon>Cyanidium</taxon>
    </lineage>
</organism>